<dbReference type="SMART" id="SM00503">
    <property type="entry name" value="SynN"/>
    <property type="match status" value="1"/>
</dbReference>
<dbReference type="SMART" id="SM00397">
    <property type="entry name" value="t_SNARE"/>
    <property type="match status" value="1"/>
</dbReference>
<dbReference type="GO" id="GO:0012505">
    <property type="term" value="C:endomembrane system"/>
    <property type="evidence" value="ECO:0007669"/>
    <property type="project" value="TreeGrafter"/>
</dbReference>
<feature type="region of interest" description="Disordered" evidence="3">
    <location>
        <begin position="1"/>
        <end position="38"/>
    </location>
</feature>
<keyword evidence="4" id="KW-0472">Membrane</keyword>
<dbReference type="PANTHER" id="PTHR19957">
    <property type="entry name" value="SYNTAXIN"/>
    <property type="match status" value="1"/>
</dbReference>
<feature type="transmembrane region" description="Helical" evidence="4">
    <location>
        <begin position="258"/>
        <end position="279"/>
    </location>
</feature>
<feature type="domain" description="T-SNARE coiled-coil homology" evidence="5">
    <location>
        <begin position="184"/>
        <end position="246"/>
    </location>
</feature>
<sequence length="281" mass="31823">MSRGEFGGRDNHSYGAIGGGYDSSSRSQTGDSQEKFQKLSDSVSSNIFQINSNTSALERILRQISTGRDEVPQEKIHRLQQGTNKLATQTTNLLKSMSSLCGSSRQLRIQHERLKEEFRESVSRYYSAQNKIAEQEKLIVKSASIKQRQERTAGDFESDKMRLVDDESKREADQQLLQQIAVDEAIMYEREDRIRQIESDILDINEIFRDLAGMVYEQGEMIDSIEGNVEKAHDNVSTANIQLEKASKYQKAARKKMCCLLVICVLVAGAVALILYFSLKH</sequence>
<dbReference type="CDD" id="cd15847">
    <property type="entry name" value="SNARE_syntaxin7_like"/>
    <property type="match status" value="1"/>
</dbReference>
<dbReference type="InParanoid" id="A0A6P8HWI9"/>
<dbReference type="InterPro" id="IPR006011">
    <property type="entry name" value="Syntaxin_N"/>
</dbReference>
<keyword evidence="4" id="KW-1133">Transmembrane helix</keyword>
<dbReference type="KEGG" id="aten:116295920"/>
<name>A0A6P8HWI9_ACTTE</name>
<dbReference type="InterPro" id="IPR006012">
    <property type="entry name" value="Syntaxin/epimorphin_CS"/>
</dbReference>
<gene>
    <name evidence="7" type="primary">LOC116295920</name>
</gene>
<keyword evidence="4" id="KW-0812">Transmembrane</keyword>
<accession>A0A6P8HWI9</accession>
<dbReference type="Pfam" id="PF05739">
    <property type="entry name" value="SNARE"/>
    <property type="match status" value="1"/>
</dbReference>
<evidence type="ECO:0000256" key="2">
    <source>
        <dbReference type="RuleBase" id="RU003858"/>
    </source>
</evidence>
<keyword evidence="6" id="KW-1185">Reference proteome</keyword>
<dbReference type="AlphaFoldDB" id="A0A6P8HWI9"/>
<dbReference type="InterPro" id="IPR045242">
    <property type="entry name" value="Syntaxin"/>
</dbReference>
<evidence type="ECO:0000313" key="7">
    <source>
        <dbReference type="RefSeq" id="XP_031559738.1"/>
    </source>
</evidence>
<dbReference type="OrthoDB" id="75754at2759"/>
<feature type="compositionally biased region" description="Polar residues" evidence="3">
    <location>
        <begin position="22"/>
        <end position="31"/>
    </location>
</feature>
<dbReference type="PROSITE" id="PS00914">
    <property type="entry name" value="SYNTAXIN"/>
    <property type="match status" value="1"/>
</dbReference>
<evidence type="ECO:0000259" key="5">
    <source>
        <dbReference type="PROSITE" id="PS50192"/>
    </source>
</evidence>
<dbReference type="GO" id="GO:0006906">
    <property type="term" value="P:vesicle fusion"/>
    <property type="evidence" value="ECO:0007669"/>
    <property type="project" value="TreeGrafter"/>
</dbReference>
<comment type="similarity">
    <text evidence="1 2">Belongs to the syntaxin family.</text>
</comment>
<dbReference type="Gene3D" id="1.20.58.70">
    <property type="match status" value="1"/>
</dbReference>
<dbReference type="GO" id="GO:0006886">
    <property type="term" value="P:intracellular protein transport"/>
    <property type="evidence" value="ECO:0007669"/>
    <property type="project" value="InterPro"/>
</dbReference>
<dbReference type="InterPro" id="IPR000727">
    <property type="entry name" value="T_SNARE_dom"/>
</dbReference>
<dbReference type="SUPFAM" id="SSF47661">
    <property type="entry name" value="t-snare proteins"/>
    <property type="match status" value="1"/>
</dbReference>
<evidence type="ECO:0000256" key="4">
    <source>
        <dbReference type="SAM" id="Phobius"/>
    </source>
</evidence>
<dbReference type="InterPro" id="IPR010989">
    <property type="entry name" value="SNARE"/>
</dbReference>
<dbReference type="GO" id="GO:0048278">
    <property type="term" value="P:vesicle docking"/>
    <property type="evidence" value="ECO:0007669"/>
    <property type="project" value="TreeGrafter"/>
</dbReference>
<feature type="compositionally biased region" description="Basic and acidic residues" evidence="3">
    <location>
        <begin position="1"/>
        <end position="12"/>
    </location>
</feature>
<reference evidence="7" key="1">
    <citation type="submission" date="2025-08" db="UniProtKB">
        <authorList>
            <consortium name="RefSeq"/>
        </authorList>
    </citation>
    <scope>IDENTIFICATION</scope>
    <source>
        <tissue evidence="7">Tentacle</tissue>
    </source>
</reference>
<proteinExistence type="inferred from homology"/>
<dbReference type="PROSITE" id="PS50192">
    <property type="entry name" value="T_SNARE"/>
    <property type="match status" value="1"/>
</dbReference>
<evidence type="ECO:0000313" key="6">
    <source>
        <dbReference type="Proteomes" id="UP000515163"/>
    </source>
</evidence>
<evidence type="ECO:0000256" key="1">
    <source>
        <dbReference type="ARBA" id="ARBA00009063"/>
    </source>
</evidence>
<dbReference type="GO" id="GO:0031201">
    <property type="term" value="C:SNARE complex"/>
    <property type="evidence" value="ECO:0007669"/>
    <property type="project" value="TreeGrafter"/>
</dbReference>
<dbReference type="Gene3D" id="1.20.5.110">
    <property type="match status" value="1"/>
</dbReference>
<organism evidence="6 7">
    <name type="scientific">Actinia tenebrosa</name>
    <name type="common">Australian red waratah sea anemone</name>
    <dbReference type="NCBI Taxonomy" id="6105"/>
    <lineage>
        <taxon>Eukaryota</taxon>
        <taxon>Metazoa</taxon>
        <taxon>Cnidaria</taxon>
        <taxon>Anthozoa</taxon>
        <taxon>Hexacorallia</taxon>
        <taxon>Actiniaria</taxon>
        <taxon>Actiniidae</taxon>
        <taxon>Actinia</taxon>
    </lineage>
</organism>
<dbReference type="PANTHER" id="PTHR19957:SF38">
    <property type="entry name" value="LD27581P"/>
    <property type="match status" value="1"/>
</dbReference>
<dbReference type="FunFam" id="1.20.5.110:FF:000059">
    <property type="entry name" value="Related to syntaxin 12"/>
    <property type="match status" value="1"/>
</dbReference>
<evidence type="ECO:0000256" key="3">
    <source>
        <dbReference type="SAM" id="MobiDB-lite"/>
    </source>
</evidence>
<dbReference type="Proteomes" id="UP000515163">
    <property type="component" value="Unplaced"/>
</dbReference>
<dbReference type="GO" id="GO:0005484">
    <property type="term" value="F:SNAP receptor activity"/>
    <property type="evidence" value="ECO:0007669"/>
    <property type="project" value="InterPro"/>
</dbReference>
<dbReference type="Pfam" id="PF14523">
    <property type="entry name" value="Syntaxin_2"/>
    <property type="match status" value="1"/>
</dbReference>
<dbReference type="GO" id="GO:0000149">
    <property type="term" value="F:SNARE binding"/>
    <property type="evidence" value="ECO:0007669"/>
    <property type="project" value="TreeGrafter"/>
</dbReference>
<protein>
    <submittedName>
        <fullName evidence="7">Syntaxin-7-like</fullName>
    </submittedName>
</protein>
<dbReference type="RefSeq" id="XP_031559738.1">
    <property type="nucleotide sequence ID" value="XM_031703878.1"/>
</dbReference>
<dbReference type="GeneID" id="116295920"/>